<proteinExistence type="predicted"/>
<dbReference type="Proteomes" id="UP000041254">
    <property type="component" value="Unassembled WGS sequence"/>
</dbReference>
<dbReference type="VEuPathDB" id="CryptoDB:Vbra_537"/>
<dbReference type="AlphaFoldDB" id="A0A0G4GQ50"/>
<dbReference type="Gene3D" id="3.10.20.90">
    <property type="entry name" value="Phosphatidylinositol 3-kinase Catalytic Subunit, Chain A, domain 1"/>
    <property type="match status" value="1"/>
</dbReference>
<dbReference type="EMBL" id="CDMY01000758">
    <property type="protein sequence ID" value="CEM32506.1"/>
    <property type="molecule type" value="Genomic_DNA"/>
</dbReference>
<keyword evidence="2" id="KW-1185">Reference proteome</keyword>
<evidence type="ECO:0008006" key="3">
    <source>
        <dbReference type="Google" id="ProtNLM"/>
    </source>
</evidence>
<protein>
    <recommendedName>
        <fullName evidence="3">Ubiquitin-like domain-containing protein</fullName>
    </recommendedName>
</protein>
<reference evidence="1 2" key="1">
    <citation type="submission" date="2014-11" db="EMBL/GenBank/DDBJ databases">
        <authorList>
            <person name="Zhu J."/>
            <person name="Qi W."/>
            <person name="Song R."/>
        </authorList>
    </citation>
    <scope>NUCLEOTIDE SEQUENCE [LARGE SCALE GENOMIC DNA]</scope>
</reference>
<accession>A0A0G4GQ50</accession>
<evidence type="ECO:0000313" key="1">
    <source>
        <dbReference type="EMBL" id="CEM32506.1"/>
    </source>
</evidence>
<dbReference type="InParanoid" id="A0A0G4GQ50"/>
<sequence length="72" mass="7994">MEDNRTLAHYNVQEDATLHLDFPVLTSGRYGFGASIGVSAEELSMLTEMDGSNAALVEAWHGKEHMLQWSAR</sequence>
<evidence type="ECO:0000313" key="2">
    <source>
        <dbReference type="Proteomes" id="UP000041254"/>
    </source>
</evidence>
<gene>
    <name evidence="1" type="ORF">Vbra_537</name>
</gene>
<name>A0A0G4GQ50_VITBC</name>
<organism evidence="1 2">
    <name type="scientific">Vitrella brassicaformis (strain CCMP3155)</name>
    <dbReference type="NCBI Taxonomy" id="1169540"/>
    <lineage>
        <taxon>Eukaryota</taxon>
        <taxon>Sar</taxon>
        <taxon>Alveolata</taxon>
        <taxon>Colpodellida</taxon>
        <taxon>Vitrellaceae</taxon>
        <taxon>Vitrella</taxon>
    </lineage>
</organism>